<reference evidence="2 3" key="1">
    <citation type="submission" date="2024-02" db="EMBL/GenBank/DDBJ databases">
        <title>de novo genome assembly of Solanum bulbocastanum strain 11H21.</title>
        <authorList>
            <person name="Hosaka A.J."/>
        </authorList>
    </citation>
    <scope>NUCLEOTIDE SEQUENCE [LARGE SCALE GENOMIC DNA]</scope>
    <source>
        <tissue evidence="2">Young leaves</tissue>
    </source>
</reference>
<dbReference type="AlphaFoldDB" id="A0AAN8U4R6"/>
<feature type="region of interest" description="Disordered" evidence="1">
    <location>
        <begin position="64"/>
        <end position="86"/>
    </location>
</feature>
<evidence type="ECO:0000313" key="3">
    <source>
        <dbReference type="Proteomes" id="UP001371456"/>
    </source>
</evidence>
<accession>A0AAN8U4R6</accession>
<gene>
    <name evidence="2" type="ORF">RDI58_003877</name>
</gene>
<proteinExistence type="predicted"/>
<evidence type="ECO:0000313" key="2">
    <source>
        <dbReference type="EMBL" id="KAK6796176.1"/>
    </source>
</evidence>
<name>A0AAN8U4R6_SOLBU</name>
<comment type="caution">
    <text evidence="2">The sequence shown here is derived from an EMBL/GenBank/DDBJ whole genome shotgun (WGS) entry which is preliminary data.</text>
</comment>
<keyword evidence="3" id="KW-1185">Reference proteome</keyword>
<dbReference type="Proteomes" id="UP001371456">
    <property type="component" value="Unassembled WGS sequence"/>
</dbReference>
<dbReference type="EMBL" id="JBANQN010000002">
    <property type="protein sequence ID" value="KAK6796176.1"/>
    <property type="molecule type" value="Genomic_DNA"/>
</dbReference>
<organism evidence="2 3">
    <name type="scientific">Solanum bulbocastanum</name>
    <name type="common">Wild potato</name>
    <dbReference type="NCBI Taxonomy" id="147425"/>
    <lineage>
        <taxon>Eukaryota</taxon>
        <taxon>Viridiplantae</taxon>
        <taxon>Streptophyta</taxon>
        <taxon>Embryophyta</taxon>
        <taxon>Tracheophyta</taxon>
        <taxon>Spermatophyta</taxon>
        <taxon>Magnoliopsida</taxon>
        <taxon>eudicotyledons</taxon>
        <taxon>Gunneridae</taxon>
        <taxon>Pentapetalae</taxon>
        <taxon>asterids</taxon>
        <taxon>lamiids</taxon>
        <taxon>Solanales</taxon>
        <taxon>Solanaceae</taxon>
        <taxon>Solanoideae</taxon>
        <taxon>Solaneae</taxon>
        <taxon>Solanum</taxon>
    </lineage>
</organism>
<evidence type="ECO:0000256" key="1">
    <source>
        <dbReference type="SAM" id="MobiDB-lite"/>
    </source>
</evidence>
<protein>
    <submittedName>
        <fullName evidence="2">Uncharacterized protein</fullName>
    </submittedName>
</protein>
<sequence length="86" mass="10117">MIPLAICPGDFLSLLELHIFPSLRYVNGRKVKLDYLFQRFGRLEGYDEHQHEFACTHGAWEHLRPRVVEEEDPEENPKEDPAEDPE</sequence>